<keyword evidence="2" id="KW-1185">Reference proteome</keyword>
<evidence type="ECO:0000313" key="2">
    <source>
        <dbReference type="Proteomes" id="UP000593564"/>
    </source>
</evidence>
<name>A0A7J7I9S2_CAMSI</name>
<reference evidence="1 2" key="2">
    <citation type="submission" date="2020-07" db="EMBL/GenBank/DDBJ databases">
        <title>Genome assembly of wild tea tree DASZ reveals pedigree and selection history of tea varieties.</title>
        <authorList>
            <person name="Zhang W."/>
        </authorList>
    </citation>
    <scope>NUCLEOTIDE SEQUENCE [LARGE SCALE GENOMIC DNA]</scope>
    <source>
        <strain evidence="2">cv. G240</strain>
        <tissue evidence="1">Leaf</tissue>
    </source>
</reference>
<gene>
    <name evidence="1" type="ORF">HYC85_002961</name>
</gene>
<dbReference type="EMBL" id="JACBKZ010000001">
    <property type="protein sequence ID" value="KAF5961752.1"/>
    <property type="molecule type" value="Genomic_DNA"/>
</dbReference>
<dbReference type="Proteomes" id="UP000593564">
    <property type="component" value="Unassembled WGS sequence"/>
</dbReference>
<proteinExistence type="predicted"/>
<dbReference type="InterPro" id="IPR008479">
    <property type="entry name" value="DUF760"/>
</dbReference>
<accession>A0A7J7I9S2</accession>
<dbReference type="PANTHER" id="PTHR33598:SF10">
    <property type="entry name" value="SEED MATURATION-LIKE PROTEIN"/>
    <property type="match status" value="1"/>
</dbReference>
<evidence type="ECO:0000313" key="1">
    <source>
        <dbReference type="EMBL" id="KAF5961752.1"/>
    </source>
</evidence>
<organism evidence="1 2">
    <name type="scientific">Camellia sinensis</name>
    <name type="common">Tea plant</name>
    <name type="synonym">Thea sinensis</name>
    <dbReference type="NCBI Taxonomy" id="4442"/>
    <lineage>
        <taxon>Eukaryota</taxon>
        <taxon>Viridiplantae</taxon>
        <taxon>Streptophyta</taxon>
        <taxon>Embryophyta</taxon>
        <taxon>Tracheophyta</taxon>
        <taxon>Spermatophyta</taxon>
        <taxon>Magnoliopsida</taxon>
        <taxon>eudicotyledons</taxon>
        <taxon>Gunneridae</taxon>
        <taxon>Pentapetalae</taxon>
        <taxon>asterids</taxon>
        <taxon>Ericales</taxon>
        <taxon>Theaceae</taxon>
        <taxon>Camellia</taxon>
    </lineage>
</organism>
<protein>
    <submittedName>
        <fullName evidence="1">Uncharacterized protein</fullName>
    </submittedName>
</protein>
<dbReference type="PANTHER" id="PTHR33598">
    <property type="entry name" value="OS02G0833400 PROTEIN"/>
    <property type="match status" value="1"/>
</dbReference>
<reference evidence="2" key="1">
    <citation type="journal article" date="2020" name="Nat. Commun.">
        <title>Genome assembly of wild tea tree DASZ reveals pedigree and selection history of tea varieties.</title>
        <authorList>
            <person name="Zhang W."/>
            <person name="Zhang Y."/>
            <person name="Qiu H."/>
            <person name="Guo Y."/>
            <person name="Wan H."/>
            <person name="Zhang X."/>
            <person name="Scossa F."/>
            <person name="Alseekh S."/>
            <person name="Zhang Q."/>
            <person name="Wang P."/>
            <person name="Xu L."/>
            <person name="Schmidt M.H."/>
            <person name="Jia X."/>
            <person name="Li D."/>
            <person name="Zhu A."/>
            <person name="Guo F."/>
            <person name="Chen W."/>
            <person name="Ni D."/>
            <person name="Usadel B."/>
            <person name="Fernie A.R."/>
            <person name="Wen W."/>
        </authorList>
    </citation>
    <scope>NUCLEOTIDE SEQUENCE [LARGE SCALE GENOMIC DNA]</scope>
    <source>
        <strain evidence="2">cv. G240</strain>
    </source>
</reference>
<dbReference type="Pfam" id="PF05542">
    <property type="entry name" value="DUF760"/>
    <property type="match status" value="2"/>
</dbReference>
<comment type="caution">
    <text evidence="1">The sequence shown here is derived from an EMBL/GenBank/DDBJ whole genome shotgun (WGS) entry which is preliminary data.</text>
</comment>
<dbReference type="AlphaFoldDB" id="A0A7J7I9S2"/>
<sequence length="407" mass="46440">MPIKPCHANHWRQIGSLTSLSDPIVQISTTTISAYQWRLRNFDQQRGHSLHHFVTKQNQQKYWWAEGRASSRRHIRERELLKILCCFMAAFARAFLISRVTDVSLKPLQPPPPPFSHHHRLIRPLLATRRLPSTVVSCLVSGVDGGGVSDDFVSTRMSDHLTMLGLLPSDQFSVTVRVSKSPLDGLLTSSIITGYTLWNAEYRISLMRNFDRSIDSWKRSGFPGENEISEMKSEDGVVEVDRCAEDLENFNLGSFGDLSPEALNYIQQLESELSTAKKELNARKQENVQMEYIRESNNDLLEYLRSLESDMVIELAQPSSLEVEEIIHQLVQNILRKFFKDDFSSDFVGDCAIRNVENLQNGDDECCNTIGTSRDYLAKLLFWCMLLGHHLRGLENRLHLSCVVGLL</sequence>